<evidence type="ECO:0000256" key="1">
    <source>
        <dbReference type="ARBA" id="ARBA00004141"/>
    </source>
</evidence>
<dbReference type="PANTHER" id="PTHR41394:SF5">
    <property type="entry name" value="SLC41A_MGTE INTEGRAL MEMBRANE DOMAIN-CONTAINING PROTEIN"/>
    <property type="match status" value="1"/>
</dbReference>
<dbReference type="Pfam" id="PF00571">
    <property type="entry name" value="CBS"/>
    <property type="match status" value="2"/>
</dbReference>
<accession>A0A844BGY7</accession>
<keyword evidence="8" id="KW-0129">CBS domain</keyword>
<comment type="subcellular location">
    <subcellularLocation>
        <location evidence="1">Membrane</location>
        <topology evidence="1">Multi-pass membrane protein</topology>
    </subcellularLocation>
</comment>
<keyword evidence="7 9" id="KW-0472">Membrane</keyword>
<feature type="transmembrane region" description="Helical" evidence="9">
    <location>
        <begin position="294"/>
        <end position="317"/>
    </location>
</feature>
<keyword evidence="3" id="KW-0813">Transport</keyword>
<proteinExistence type="inferred from homology"/>
<dbReference type="EMBL" id="WJPO01000020">
    <property type="protein sequence ID" value="MRH21849.1"/>
    <property type="molecule type" value="Genomic_DNA"/>
</dbReference>
<dbReference type="SUPFAM" id="SSF161093">
    <property type="entry name" value="MgtE membrane domain-like"/>
    <property type="match status" value="1"/>
</dbReference>
<evidence type="ECO:0000256" key="3">
    <source>
        <dbReference type="ARBA" id="ARBA00022448"/>
    </source>
</evidence>
<comment type="caution">
    <text evidence="11">The sequence shown here is derived from an EMBL/GenBank/DDBJ whole genome shotgun (WGS) entry which is preliminary data.</text>
</comment>
<keyword evidence="4 9" id="KW-0812">Transmembrane</keyword>
<feature type="transmembrane region" description="Helical" evidence="9">
    <location>
        <begin position="182"/>
        <end position="203"/>
    </location>
</feature>
<reference evidence="11 12" key="1">
    <citation type="submission" date="2019-11" db="EMBL/GenBank/DDBJ databases">
        <title>Draft Whole-Genome sequence of the marine photosynthetic bacterium Rhodovulum strictum DSM 11289.</title>
        <authorList>
            <person name="Kyndt J.A."/>
            <person name="Meyer T.E."/>
        </authorList>
    </citation>
    <scope>NUCLEOTIDE SEQUENCE [LARGE SCALE GENOMIC DNA]</scope>
    <source>
        <strain evidence="11 12">DSM 11289</strain>
    </source>
</reference>
<organism evidence="11 12">
    <name type="scientific">Rhodovulum strictum</name>
    <dbReference type="NCBI Taxonomy" id="58314"/>
    <lineage>
        <taxon>Bacteria</taxon>
        <taxon>Pseudomonadati</taxon>
        <taxon>Pseudomonadota</taxon>
        <taxon>Alphaproteobacteria</taxon>
        <taxon>Rhodobacterales</taxon>
        <taxon>Paracoccaceae</taxon>
        <taxon>Rhodovulum</taxon>
    </lineage>
</organism>
<evidence type="ECO:0000256" key="6">
    <source>
        <dbReference type="ARBA" id="ARBA00022989"/>
    </source>
</evidence>
<dbReference type="Gene3D" id="3.10.580.10">
    <property type="entry name" value="CBS-domain"/>
    <property type="match status" value="1"/>
</dbReference>
<sequence length="318" mass="33510">MPDIRRHITRDVPVARVSDSPDAVIAALRGTRHHGVGTVFVVDGGEMLLGQVRLADIFAAAGTEGTLAQFVQAAPVTVHPDTDQEDAASLAIREDLISLPVVDDNGRFLGALPPHALMQVLREEHVEDLHRLAGIWRSAEDARRALTQPPTLRLRHRLPWLLIGLAGSLLATRVVAGFEATLSQHVTLAFFIPLIVYLADAVGTQTEAIAVRGLSLSPGGLGRLLLGEIGTGALIGLCLALLAAGFERVVFGQPGLATVLGVSILAACTIATTIGLLLPWAFSRVGWDPALASGPIATVLQDVLSLLIYFFIAAAVLG</sequence>
<dbReference type="RefSeq" id="WP_153749143.1">
    <property type="nucleotide sequence ID" value="NZ_BAAADI010000006.1"/>
</dbReference>
<evidence type="ECO:0000256" key="8">
    <source>
        <dbReference type="PROSITE-ProRule" id="PRU00703"/>
    </source>
</evidence>
<evidence type="ECO:0000313" key="11">
    <source>
        <dbReference type="EMBL" id="MRH21849.1"/>
    </source>
</evidence>
<comment type="similarity">
    <text evidence="2">Belongs to the SLC41A transporter family.</text>
</comment>
<feature type="transmembrane region" description="Helical" evidence="9">
    <location>
        <begin position="158"/>
        <end position="176"/>
    </location>
</feature>
<evidence type="ECO:0000256" key="4">
    <source>
        <dbReference type="ARBA" id="ARBA00022692"/>
    </source>
</evidence>
<dbReference type="Pfam" id="PF01769">
    <property type="entry name" value="MgtE"/>
    <property type="match status" value="1"/>
</dbReference>
<feature type="transmembrane region" description="Helical" evidence="9">
    <location>
        <begin position="258"/>
        <end position="282"/>
    </location>
</feature>
<dbReference type="PROSITE" id="PS51371">
    <property type="entry name" value="CBS"/>
    <property type="match status" value="2"/>
</dbReference>
<dbReference type="InterPro" id="IPR006667">
    <property type="entry name" value="SLC41_membr_dom"/>
</dbReference>
<dbReference type="OrthoDB" id="3680176at2"/>
<evidence type="ECO:0000313" key="12">
    <source>
        <dbReference type="Proteomes" id="UP000466730"/>
    </source>
</evidence>
<keyword evidence="6 9" id="KW-1133">Transmembrane helix</keyword>
<dbReference type="InterPro" id="IPR036739">
    <property type="entry name" value="SLC41_membr_dom_sf"/>
</dbReference>
<gene>
    <name evidence="11" type="ORF">GH815_12665</name>
</gene>
<evidence type="ECO:0000259" key="10">
    <source>
        <dbReference type="PROSITE" id="PS51371"/>
    </source>
</evidence>
<dbReference type="PANTHER" id="PTHR41394">
    <property type="entry name" value="MAGNESIUM TRANSPORTER MGTE"/>
    <property type="match status" value="1"/>
</dbReference>
<dbReference type="InterPro" id="IPR000644">
    <property type="entry name" value="CBS_dom"/>
</dbReference>
<dbReference type="InterPro" id="IPR046342">
    <property type="entry name" value="CBS_dom_sf"/>
</dbReference>
<dbReference type="SUPFAM" id="SSF54631">
    <property type="entry name" value="CBS-domain pair"/>
    <property type="match status" value="1"/>
</dbReference>
<feature type="domain" description="CBS" evidence="10">
    <location>
        <begin position="70"/>
        <end position="129"/>
    </location>
</feature>
<evidence type="ECO:0000256" key="2">
    <source>
        <dbReference type="ARBA" id="ARBA00009749"/>
    </source>
</evidence>
<evidence type="ECO:0000256" key="7">
    <source>
        <dbReference type="ARBA" id="ARBA00023136"/>
    </source>
</evidence>
<dbReference type="GO" id="GO:0016020">
    <property type="term" value="C:membrane"/>
    <property type="evidence" value="ECO:0007669"/>
    <property type="project" value="UniProtKB-SubCell"/>
</dbReference>
<dbReference type="GO" id="GO:0008324">
    <property type="term" value="F:monoatomic cation transmembrane transporter activity"/>
    <property type="evidence" value="ECO:0007669"/>
    <property type="project" value="InterPro"/>
</dbReference>
<name>A0A844BGY7_9RHOB</name>
<feature type="domain" description="CBS" evidence="10">
    <location>
        <begin position="8"/>
        <end position="67"/>
    </location>
</feature>
<keyword evidence="5" id="KW-0460">Magnesium</keyword>
<evidence type="ECO:0000256" key="5">
    <source>
        <dbReference type="ARBA" id="ARBA00022842"/>
    </source>
</evidence>
<dbReference type="Proteomes" id="UP000466730">
    <property type="component" value="Unassembled WGS sequence"/>
</dbReference>
<protein>
    <submittedName>
        <fullName evidence="11">CBS domain-containing protein</fullName>
    </submittedName>
</protein>
<dbReference type="AlphaFoldDB" id="A0A844BGY7"/>
<dbReference type="Gene3D" id="1.10.357.20">
    <property type="entry name" value="SLC41 divalent cation transporters, integral membrane domain"/>
    <property type="match status" value="1"/>
</dbReference>
<keyword evidence="12" id="KW-1185">Reference proteome</keyword>
<evidence type="ECO:0000256" key="9">
    <source>
        <dbReference type="SAM" id="Phobius"/>
    </source>
</evidence>
<feature type="transmembrane region" description="Helical" evidence="9">
    <location>
        <begin position="224"/>
        <end position="246"/>
    </location>
</feature>